<dbReference type="PANTHER" id="PTHR11689:SF136">
    <property type="entry name" value="H(+)_CL(-) EXCHANGE TRANSPORTER 7"/>
    <property type="match status" value="1"/>
</dbReference>
<feature type="chain" id="PRO_5024320126" evidence="3">
    <location>
        <begin position="20"/>
        <end position="157"/>
    </location>
</feature>
<dbReference type="PANTHER" id="PTHR11689">
    <property type="entry name" value="CHLORIDE CHANNEL PROTEIN CLC FAMILY MEMBER"/>
    <property type="match status" value="1"/>
</dbReference>
<keyword evidence="3" id="KW-0732">Signal</keyword>
<dbReference type="EMBL" id="SZYD01000014">
    <property type="protein sequence ID" value="KAD4177954.1"/>
    <property type="molecule type" value="Genomic_DNA"/>
</dbReference>
<accession>A0A5N6MVL7</accession>
<keyword evidence="1" id="KW-0677">Repeat</keyword>
<name>A0A5N6MVL7_9ASTR</name>
<reference evidence="4 5" key="1">
    <citation type="submission" date="2019-05" db="EMBL/GenBank/DDBJ databases">
        <title>Mikania micrantha, genome provides insights into the molecular mechanism of rapid growth.</title>
        <authorList>
            <person name="Liu B."/>
        </authorList>
    </citation>
    <scope>NUCLEOTIDE SEQUENCE [LARGE SCALE GENOMIC DNA]</scope>
    <source>
        <strain evidence="4">NLD-2019</strain>
        <tissue evidence="4">Leaf</tissue>
    </source>
</reference>
<dbReference type="Proteomes" id="UP000326396">
    <property type="component" value="Linkage Group LG4"/>
</dbReference>
<dbReference type="GO" id="GO:0015108">
    <property type="term" value="F:chloride transmembrane transporter activity"/>
    <property type="evidence" value="ECO:0007669"/>
    <property type="project" value="TreeGrafter"/>
</dbReference>
<gene>
    <name evidence="4" type="ORF">E3N88_26545</name>
</gene>
<evidence type="ECO:0000313" key="5">
    <source>
        <dbReference type="Proteomes" id="UP000326396"/>
    </source>
</evidence>
<keyword evidence="5" id="KW-1185">Reference proteome</keyword>
<sequence>MVIGLILRSHLLVLLQSKADFQHSPLAVDMRSQSIPIRHNLSDFVKPVTSKGLSINDIHLSPDDLEMYIDLAPFVNPSSYVVPEDMSLTKDNEDSSSVELESTSSEALVGHGWLWMWARVGLVRGSFVVCEQVVLEERKFVRRCCDKEGVDVGHLIC</sequence>
<feature type="signal peptide" evidence="3">
    <location>
        <begin position="1"/>
        <end position="19"/>
    </location>
</feature>
<dbReference type="InterPro" id="IPR051280">
    <property type="entry name" value="Cl-channel/antiporter"/>
</dbReference>
<dbReference type="OrthoDB" id="428525at2759"/>
<evidence type="ECO:0000256" key="2">
    <source>
        <dbReference type="ARBA" id="ARBA00023122"/>
    </source>
</evidence>
<keyword evidence="2" id="KW-0129">CBS domain</keyword>
<protein>
    <submittedName>
        <fullName evidence="4">Uncharacterized protein</fullName>
    </submittedName>
</protein>
<evidence type="ECO:0000313" key="4">
    <source>
        <dbReference type="EMBL" id="KAD4177954.1"/>
    </source>
</evidence>
<organism evidence="4 5">
    <name type="scientific">Mikania micrantha</name>
    <name type="common">bitter vine</name>
    <dbReference type="NCBI Taxonomy" id="192012"/>
    <lineage>
        <taxon>Eukaryota</taxon>
        <taxon>Viridiplantae</taxon>
        <taxon>Streptophyta</taxon>
        <taxon>Embryophyta</taxon>
        <taxon>Tracheophyta</taxon>
        <taxon>Spermatophyta</taxon>
        <taxon>Magnoliopsida</taxon>
        <taxon>eudicotyledons</taxon>
        <taxon>Gunneridae</taxon>
        <taxon>Pentapetalae</taxon>
        <taxon>asterids</taxon>
        <taxon>campanulids</taxon>
        <taxon>Asterales</taxon>
        <taxon>Asteraceae</taxon>
        <taxon>Asteroideae</taxon>
        <taxon>Heliantheae alliance</taxon>
        <taxon>Eupatorieae</taxon>
        <taxon>Mikania</taxon>
    </lineage>
</organism>
<evidence type="ECO:0000256" key="1">
    <source>
        <dbReference type="ARBA" id="ARBA00022737"/>
    </source>
</evidence>
<dbReference type="AlphaFoldDB" id="A0A5N6MVL7"/>
<proteinExistence type="predicted"/>
<evidence type="ECO:0000256" key="3">
    <source>
        <dbReference type="SAM" id="SignalP"/>
    </source>
</evidence>
<comment type="caution">
    <text evidence="4">The sequence shown here is derived from an EMBL/GenBank/DDBJ whole genome shotgun (WGS) entry which is preliminary data.</text>
</comment>